<evidence type="ECO:0000313" key="2">
    <source>
        <dbReference type="Proteomes" id="UP001479290"/>
    </source>
</evidence>
<sequence>MEAADLLCDSLFLWMKNRKECAEELRVLAEAATPVLSKTGVVTRPMVPISVTATGGTADCGTSPLVEEGMSSSTFNKATELIEEDEKVGTSIKKHLQDLKDQCGGAQLGDHADELDCEVTSLLMCALARRDNTHVTLDFLRAFNRATVFRHMTPGGLDPVEAESFICRALGLDRVPVIKSSLKVLDAIGLDRPLSNLIVTCEEMVKRNRVTEASKFLWDSARDILEGQQELQEQLDEMHKIIQKLFQMKHLMKNLGGYSLRINQDYCNEISGDNTVDPRTEEEAHGNEFTDLQFSLGRLIRILPDSRTPDGSHIHIVIVAHGRIDDRFMPAGVLVPTDNITDTILYSPWNCSIDPRAAFAIAQGNIQVTDREFQNMANCEPDPLPQRWNSMRGSHHDIPEILLSPLTPEEAWIGFEWFFRDIGIEIEDRIIIFPYLDPQDQVNASEDLIPLSIFISKISDILLAQGKTATVHLAANLTRRAGSPLMPEEWGRQYAYTSDGTVMTVNMDDRNMNSLLLAIFRSVFDKNRR</sequence>
<comment type="caution">
    <text evidence="1">The sequence shown here is derived from an EMBL/GenBank/DDBJ whole genome shotgun (WGS) entry which is preliminary data.</text>
</comment>
<dbReference type="AlphaFoldDB" id="A0AAW1ZU21"/>
<organism evidence="1 2">
    <name type="scientific">Culter alburnus</name>
    <name type="common">Topmouth culter</name>
    <dbReference type="NCBI Taxonomy" id="194366"/>
    <lineage>
        <taxon>Eukaryota</taxon>
        <taxon>Metazoa</taxon>
        <taxon>Chordata</taxon>
        <taxon>Craniata</taxon>
        <taxon>Vertebrata</taxon>
        <taxon>Euteleostomi</taxon>
        <taxon>Actinopterygii</taxon>
        <taxon>Neopterygii</taxon>
        <taxon>Teleostei</taxon>
        <taxon>Ostariophysi</taxon>
        <taxon>Cypriniformes</taxon>
        <taxon>Xenocyprididae</taxon>
        <taxon>Xenocypridinae</taxon>
        <taxon>Culter</taxon>
    </lineage>
</organism>
<accession>A0AAW1ZU21</accession>
<dbReference type="Proteomes" id="UP001479290">
    <property type="component" value="Unassembled WGS sequence"/>
</dbReference>
<proteinExistence type="predicted"/>
<gene>
    <name evidence="1" type="ORF">ABG768_006991</name>
</gene>
<evidence type="ECO:0000313" key="1">
    <source>
        <dbReference type="EMBL" id="KAK9963829.1"/>
    </source>
</evidence>
<reference evidence="1 2" key="1">
    <citation type="submission" date="2024-05" db="EMBL/GenBank/DDBJ databases">
        <title>A high-quality chromosomal-level genome assembly of Topmouth culter (Culter alburnus).</title>
        <authorList>
            <person name="Zhao H."/>
        </authorList>
    </citation>
    <scope>NUCLEOTIDE SEQUENCE [LARGE SCALE GENOMIC DNA]</scope>
    <source>
        <strain evidence="1">CATC2023</strain>
        <tissue evidence="1">Muscle</tissue>
    </source>
</reference>
<keyword evidence="2" id="KW-1185">Reference proteome</keyword>
<protein>
    <submittedName>
        <fullName evidence="1">Uncharacterized protein</fullName>
    </submittedName>
</protein>
<name>A0AAW1ZU21_CULAL</name>
<dbReference type="EMBL" id="JAWDJR010000014">
    <property type="protein sequence ID" value="KAK9963829.1"/>
    <property type="molecule type" value="Genomic_DNA"/>
</dbReference>